<evidence type="ECO:0000313" key="13">
    <source>
        <dbReference type="Proteomes" id="UP000005666"/>
    </source>
</evidence>
<evidence type="ECO:0000256" key="5">
    <source>
        <dbReference type="ARBA" id="ARBA00022490"/>
    </source>
</evidence>
<dbReference type="OrthoDB" id="391137at2759"/>
<evidence type="ECO:0000256" key="7">
    <source>
        <dbReference type="ARBA" id="ARBA00022927"/>
    </source>
</evidence>
<evidence type="ECO:0008006" key="14">
    <source>
        <dbReference type="Google" id="ProtNLM"/>
    </source>
</evidence>
<dbReference type="InterPro" id="IPR044538">
    <property type="entry name" value="Vta1-like"/>
</dbReference>
<dbReference type="PANTHER" id="PTHR46009:SF1">
    <property type="entry name" value="VACUOLAR PROTEIN SORTING-ASSOCIATED PROTEIN VTA1 HOMOLOG"/>
    <property type="match status" value="1"/>
</dbReference>
<dbReference type="HOGENOM" id="CLU_063501_0_0_1"/>
<evidence type="ECO:0000256" key="2">
    <source>
        <dbReference type="ARBA" id="ARBA00004496"/>
    </source>
</evidence>
<accession>G8BQ56</accession>
<name>G8BQ56_TETPH</name>
<comment type="subcellular location">
    <subcellularLocation>
        <location evidence="2">Cytoplasm</location>
    </subcellularLocation>
    <subcellularLocation>
        <location evidence="1">Endosome membrane</location>
        <topology evidence="1">Peripheral membrane protein</topology>
    </subcellularLocation>
</comment>
<protein>
    <recommendedName>
        <fullName evidence="14">Vta1 C-terminal domain-containing protein</fullName>
    </recommendedName>
</protein>
<reference evidence="12 13" key="1">
    <citation type="journal article" date="2011" name="Proc. Natl. Acad. Sci. U.S.A.">
        <title>Evolutionary erosion of yeast sex chromosomes by mating-type switching accidents.</title>
        <authorList>
            <person name="Gordon J.L."/>
            <person name="Armisen D."/>
            <person name="Proux-Wera E."/>
            <person name="Oheigeartaigh S.S."/>
            <person name="Byrne K.P."/>
            <person name="Wolfe K.H."/>
        </authorList>
    </citation>
    <scope>NUCLEOTIDE SEQUENCE [LARGE SCALE GENOMIC DNA]</scope>
    <source>
        <strain evidence="13">ATCC 24235 / CBS 4417 / NBRC 1672 / NRRL Y-8282 / UCD 70-5</strain>
    </source>
</reference>
<dbReference type="eggNOG" id="ENOG502RXP8">
    <property type="taxonomic scope" value="Eukaryota"/>
</dbReference>
<keyword evidence="6" id="KW-0967">Endosome</keyword>
<dbReference type="GO" id="GO:1990621">
    <property type="term" value="C:ESCRT IV complex"/>
    <property type="evidence" value="ECO:0007669"/>
    <property type="project" value="EnsemblFungi"/>
</dbReference>
<dbReference type="Proteomes" id="UP000005666">
    <property type="component" value="Chromosome 2"/>
</dbReference>
<dbReference type="STRING" id="1071381.G8BQ56"/>
<feature type="domain" description="Vta1/callose synthase N-terminal" evidence="10">
    <location>
        <begin position="7"/>
        <end position="160"/>
    </location>
</feature>
<keyword evidence="13" id="KW-1185">Reference proteome</keyword>
<keyword evidence="8" id="KW-0472">Membrane</keyword>
<sequence length="443" mass="50218">MLSPKDISRIHITAHDFDKAGLNILGYYLKLYIIEQVLNESERTKEATKLVTDLLDYIEAFKNEIETEKDEELAALKLLISDQNKAMAYTLKFTMTLYNSKLLQLKDGPWNNDLKRGLWCCIDLFNCILHLWGDKITDKEPVRKCTKLCKIYLSKLAKGEIGASANDKLDNAIDMAPTQAPVGSTASKNSDHEEEHDYIKYNGEINQNIVTDLENIVDTEEEKVEKSIEDNNREFSTDTYVTSDVSMNKKNNHQTEPETDNKEADNMSGISIPRDDDIANMITEYKKLTDEANQGPAGLSYQKPPTEEEIKKMIKEVEEQDDDVFDDDNEIEKEGTAEPELPQVPNFLPENVPIFIDEPTSEPEHTCDIKIDDSAVVRNTSPQGKSSSKKYSKEEIITMMNKAETIEKIQKLAKYAISALNYDDVPTAKDTLANALDLLKLLE</sequence>
<evidence type="ECO:0000256" key="4">
    <source>
        <dbReference type="ARBA" id="ARBA00022448"/>
    </source>
</evidence>
<evidence type="ECO:0000256" key="8">
    <source>
        <dbReference type="ARBA" id="ARBA00023136"/>
    </source>
</evidence>
<evidence type="ECO:0000259" key="10">
    <source>
        <dbReference type="Pfam" id="PF04652"/>
    </source>
</evidence>
<dbReference type="AlphaFoldDB" id="G8BQ56"/>
<dbReference type="Gene3D" id="1.20.5.420">
    <property type="entry name" value="Immunoglobulin FC, subunit C"/>
    <property type="match status" value="1"/>
</dbReference>
<dbReference type="GO" id="GO:0032511">
    <property type="term" value="P:late endosome to vacuole transport via multivesicular body sorting pathway"/>
    <property type="evidence" value="ECO:0007669"/>
    <property type="project" value="EnsemblFungi"/>
</dbReference>
<evidence type="ECO:0000256" key="3">
    <source>
        <dbReference type="ARBA" id="ARBA00007895"/>
    </source>
</evidence>
<evidence type="ECO:0000256" key="9">
    <source>
        <dbReference type="SAM" id="MobiDB-lite"/>
    </source>
</evidence>
<evidence type="ECO:0000259" key="11">
    <source>
        <dbReference type="Pfam" id="PF18097"/>
    </source>
</evidence>
<dbReference type="InterPro" id="IPR041212">
    <property type="entry name" value="Vta1_C"/>
</dbReference>
<keyword evidence="7" id="KW-0653">Protein transport</keyword>
<dbReference type="EMBL" id="HE612857">
    <property type="protein sequence ID" value="CCE62137.1"/>
    <property type="molecule type" value="Genomic_DNA"/>
</dbReference>
<feature type="compositionally biased region" description="Basic and acidic residues" evidence="9">
    <location>
        <begin position="253"/>
        <end position="265"/>
    </location>
</feature>
<evidence type="ECO:0000256" key="6">
    <source>
        <dbReference type="ARBA" id="ARBA00022753"/>
    </source>
</evidence>
<dbReference type="PANTHER" id="PTHR46009">
    <property type="entry name" value="VACUOLAR PROTEIN SORTING-ASSOCIATED PROTEIN VTA1 HOMOLOG"/>
    <property type="match status" value="1"/>
</dbReference>
<dbReference type="GO" id="GO:0030674">
    <property type="term" value="F:protein-macromolecule adaptor activity"/>
    <property type="evidence" value="ECO:0007669"/>
    <property type="project" value="EnsemblFungi"/>
</dbReference>
<dbReference type="GO" id="GO:0001671">
    <property type="term" value="F:ATPase activator activity"/>
    <property type="evidence" value="ECO:0007669"/>
    <property type="project" value="EnsemblFungi"/>
</dbReference>
<dbReference type="Pfam" id="PF04652">
    <property type="entry name" value="Vta1"/>
    <property type="match status" value="1"/>
</dbReference>
<dbReference type="Gene3D" id="1.25.40.270">
    <property type="entry name" value="Vacuolar protein sorting-associated protein vta1"/>
    <property type="match status" value="1"/>
</dbReference>
<dbReference type="GO" id="GO:0005771">
    <property type="term" value="C:multivesicular body"/>
    <property type="evidence" value="ECO:0007669"/>
    <property type="project" value="EnsemblFungi"/>
</dbReference>
<keyword evidence="4" id="KW-0813">Transport</keyword>
<keyword evidence="5" id="KW-0963">Cytoplasm</keyword>
<feature type="domain" description="Vta1 C-terminal" evidence="11">
    <location>
        <begin position="404"/>
        <end position="439"/>
    </location>
</feature>
<dbReference type="GO" id="GO:0015031">
    <property type="term" value="P:protein transport"/>
    <property type="evidence" value="ECO:0007669"/>
    <property type="project" value="UniProtKB-KW"/>
</dbReference>
<dbReference type="OMA" id="YCKIYVL"/>
<dbReference type="RefSeq" id="XP_003684571.1">
    <property type="nucleotide sequence ID" value="XM_003684523.1"/>
</dbReference>
<evidence type="ECO:0000256" key="1">
    <source>
        <dbReference type="ARBA" id="ARBA00004481"/>
    </source>
</evidence>
<dbReference type="Pfam" id="PF18097">
    <property type="entry name" value="Vta1_C"/>
    <property type="match status" value="1"/>
</dbReference>
<organism evidence="12 13">
    <name type="scientific">Tetrapisispora phaffii (strain ATCC 24235 / CBS 4417 / NBRC 1672 / NRRL Y-8282 / UCD 70-5)</name>
    <name type="common">Yeast</name>
    <name type="synonym">Fabospora phaffii</name>
    <dbReference type="NCBI Taxonomy" id="1071381"/>
    <lineage>
        <taxon>Eukaryota</taxon>
        <taxon>Fungi</taxon>
        <taxon>Dikarya</taxon>
        <taxon>Ascomycota</taxon>
        <taxon>Saccharomycotina</taxon>
        <taxon>Saccharomycetes</taxon>
        <taxon>Saccharomycetales</taxon>
        <taxon>Saccharomycetaceae</taxon>
        <taxon>Tetrapisispora</taxon>
    </lineage>
</organism>
<proteinExistence type="inferred from homology"/>
<dbReference type="GeneID" id="11535153"/>
<dbReference type="KEGG" id="tpf:TPHA_0B04680"/>
<dbReference type="InterPro" id="IPR023175">
    <property type="entry name" value="Vta1/CALS_N_sf"/>
</dbReference>
<gene>
    <name evidence="12" type="primary">TPHA0B04680</name>
    <name evidence="12" type="ordered locus">TPHA_0B04680</name>
</gene>
<comment type="similarity">
    <text evidence="3">Belongs to the VTA1 family.</text>
</comment>
<feature type="region of interest" description="Disordered" evidence="9">
    <location>
        <begin position="248"/>
        <end position="274"/>
    </location>
</feature>
<evidence type="ECO:0000313" key="12">
    <source>
        <dbReference type="EMBL" id="CCE62137.1"/>
    </source>
</evidence>
<dbReference type="InterPro" id="IPR039431">
    <property type="entry name" value="Vta1/CALS_N"/>
</dbReference>